<dbReference type="EMBL" id="CP017831">
    <property type="protein sequence ID" value="AOZ97605.1"/>
    <property type="molecule type" value="Genomic_DNA"/>
</dbReference>
<organism evidence="2 3">
    <name type="scientific">Butyrivibrio hungatei</name>
    <dbReference type="NCBI Taxonomy" id="185008"/>
    <lineage>
        <taxon>Bacteria</taxon>
        <taxon>Bacillati</taxon>
        <taxon>Bacillota</taxon>
        <taxon>Clostridia</taxon>
        <taxon>Lachnospirales</taxon>
        <taxon>Lachnospiraceae</taxon>
        <taxon>Butyrivibrio</taxon>
    </lineage>
</organism>
<evidence type="ECO:0000313" key="3">
    <source>
        <dbReference type="Proteomes" id="UP000179284"/>
    </source>
</evidence>
<dbReference type="AlphaFoldDB" id="A0A1D9P600"/>
<dbReference type="PROSITE" id="PS51257">
    <property type="entry name" value="PROKAR_LIPOPROTEIN"/>
    <property type="match status" value="1"/>
</dbReference>
<keyword evidence="1" id="KW-0732">Signal</keyword>
<gene>
    <name evidence="2" type="ORF">bhn_I2573</name>
</gene>
<feature type="chain" id="PRO_5039223637" description="Lipoprotein" evidence="1">
    <location>
        <begin position="17"/>
        <end position="260"/>
    </location>
</feature>
<dbReference type="OrthoDB" id="9779335at2"/>
<accession>A0A1D9P600</accession>
<dbReference type="RefSeq" id="WP_071177189.1">
    <property type="nucleotide sequence ID" value="NZ_CP017831.1"/>
</dbReference>
<keyword evidence="3" id="KW-1185">Reference proteome</keyword>
<dbReference type="Proteomes" id="UP000179284">
    <property type="component" value="Chromosome I"/>
</dbReference>
<proteinExistence type="predicted"/>
<reference evidence="3" key="1">
    <citation type="submission" date="2016-10" db="EMBL/GenBank/DDBJ databases">
        <title>The complete genome sequence of the rumen bacterium Butyrivibrio hungatei MB2003.</title>
        <authorList>
            <person name="Palevich N."/>
            <person name="Kelly W.J."/>
            <person name="Leahy S.C."/>
            <person name="Altermann E."/>
            <person name="Rakonjac J."/>
            <person name="Attwood G.T."/>
        </authorList>
    </citation>
    <scope>NUCLEOTIDE SEQUENCE [LARGE SCALE GENOMIC DNA]</scope>
    <source>
        <strain evidence="3">MB2003</strain>
    </source>
</reference>
<feature type="signal peptide" evidence="1">
    <location>
        <begin position="1"/>
        <end position="16"/>
    </location>
</feature>
<evidence type="ECO:0000256" key="1">
    <source>
        <dbReference type="SAM" id="SignalP"/>
    </source>
</evidence>
<name>A0A1D9P600_9FIRM</name>
<sequence>MKKTLAVVLTMGLALAFVGCGKETPAQTTETAAEAVSDAATEAESVAEEVAEEVAEDVKAEGVMTYAEYAAAELDSEVVVETYVQNKQSWWEDKATFYTQDQDGAYFIYEMACSEEDYNKLTPGTKIKVTGTKSEWSGEVEIVDATFEIEEGNFIAEAVDVTDLLGKDELIDKQNQLVSFTDMTVESVAFKNETPGDDIYLTLSKDGNNYDFCLEYYLNGSDEEFYNLVSGLEAGQTVDVEGFLYWYEGANPHITKVTVK</sequence>
<dbReference type="KEGG" id="bhu:bhn_I2573"/>
<evidence type="ECO:0008006" key="4">
    <source>
        <dbReference type="Google" id="ProtNLM"/>
    </source>
</evidence>
<evidence type="ECO:0000313" key="2">
    <source>
        <dbReference type="EMBL" id="AOZ97605.1"/>
    </source>
</evidence>
<protein>
    <recommendedName>
        <fullName evidence="4">Lipoprotein</fullName>
    </recommendedName>
</protein>